<reference evidence="3 4" key="1">
    <citation type="submission" date="2018-02" db="EMBL/GenBank/DDBJ databases">
        <title>Jeotgalibacillus proteolyticum sp. nov. a protease producing bacterium isolated from ocean sediments of Laizhou Bay.</title>
        <authorList>
            <person name="Li Y."/>
        </authorList>
    </citation>
    <scope>NUCLEOTIDE SEQUENCE [LARGE SCALE GENOMIC DNA]</scope>
    <source>
        <strain evidence="3 4">22-7</strain>
    </source>
</reference>
<dbReference type="Gene3D" id="3.40.50.150">
    <property type="entry name" value="Vaccinia Virus protein VP39"/>
    <property type="match status" value="1"/>
</dbReference>
<dbReference type="InterPro" id="IPR041698">
    <property type="entry name" value="Methyltransf_25"/>
</dbReference>
<dbReference type="InterPro" id="IPR029063">
    <property type="entry name" value="SAM-dependent_MTases_sf"/>
</dbReference>
<evidence type="ECO:0000259" key="2">
    <source>
        <dbReference type="Pfam" id="PF13649"/>
    </source>
</evidence>
<sequence>MITELKNMWKARIWMKTNVPFLYSWHAYVGFDLNLFEAFKRPMRVEDVADAYDLEFELLEQWAEVGVALKHLKRDDKGRISVKKQWKLPGAKKDSPSSGDLLKEMMELHIPSLLSYPGLMKEKKRQHFDNEEHGSTVARTSTLLELLAFHLIQRNVKKHSIQSILDIGCGEAGYLKRLAKKHPDLTLKGVEINEEVAKRAQKATESFENIEIIHSDIDDYQPDNRIDYIMINNLLHYVDPDERLDFFNRVNEVMSDNGIATIISPLQKARHGKQFSSAFNSFFLTFDNLYPIPSEDELEEIANEAGFTMEKPTALIREGGWFIVKFKKTS</sequence>
<comment type="caution">
    <text evidence="3">The sequence shown here is derived from an EMBL/GenBank/DDBJ whole genome shotgun (WGS) entry which is preliminary data.</text>
</comment>
<gene>
    <name evidence="3" type="ORF">C4B60_18245</name>
</gene>
<dbReference type="PANTHER" id="PTHR43861">
    <property type="entry name" value="TRANS-ACONITATE 2-METHYLTRANSFERASE-RELATED"/>
    <property type="match status" value="1"/>
</dbReference>
<dbReference type="Proteomes" id="UP000239047">
    <property type="component" value="Unassembled WGS sequence"/>
</dbReference>
<dbReference type="CDD" id="cd02440">
    <property type="entry name" value="AdoMet_MTases"/>
    <property type="match status" value="1"/>
</dbReference>
<dbReference type="GO" id="GO:0008168">
    <property type="term" value="F:methyltransferase activity"/>
    <property type="evidence" value="ECO:0007669"/>
    <property type="project" value="UniProtKB-KW"/>
</dbReference>
<name>A0A2S5G7A0_9BACL</name>
<evidence type="ECO:0000313" key="3">
    <source>
        <dbReference type="EMBL" id="PPA68859.1"/>
    </source>
</evidence>
<protein>
    <submittedName>
        <fullName evidence="3">Class I SAM-dependent methyltransferase</fullName>
    </submittedName>
</protein>
<evidence type="ECO:0000313" key="4">
    <source>
        <dbReference type="Proteomes" id="UP000239047"/>
    </source>
</evidence>
<dbReference type="AlphaFoldDB" id="A0A2S5G7A0"/>
<keyword evidence="4" id="KW-1185">Reference proteome</keyword>
<keyword evidence="1 3" id="KW-0808">Transferase</keyword>
<dbReference type="GO" id="GO:0032259">
    <property type="term" value="P:methylation"/>
    <property type="evidence" value="ECO:0007669"/>
    <property type="project" value="UniProtKB-KW"/>
</dbReference>
<proteinExistence type="predicted"/>
<organism evidence="3 4">
    <name type="scientific">Jeotgalibacillus proteolyticus</name>
    <dbReference type="NCBI Taxonomy" id="2082395"/>
    <lineage>
        <taxon>Bacteria</taxon>
        <taxon>Bacillati</taxon>
        <taxon>Bacillota</taxon>
        <taxon>Bacilli</taxon>
        <taxon>Bacillales</taxon>
        <taxon>Caryophanaceae</taxon>
        <taxon>Jeotgalibacillus</taxon>
    </lineage>
</organism>
<accession>A0A2S5G7A0</accession>
<evidence type="ECO:0000256" key="1">
    <source>
        <dbReference type="ARBA" id="ARBA00022679"/>
    </source>
</evidence>
<dbReference type="EMBL" id="PREZ01000008">
    <property type="protein sequence ID" value="PPA68859.1"/>
    <property type="molecule type" value="Genomic_DNA"/>
</dbReference>
<feature type="domain" description="Methyltransferase" evidence="2">
    <location>
        <begin position="164"/>
        <end position="258"/>
    </location>
</feature>
<dbReference type="RefSeq" id="WP_104059475.1">
    <property type="nucleotide sequence ID" value="NZ_PREZ01000008.1"/>
</dbReference>
<dbReference type="SUPFAM" id="SSF53335">
    <property type="entry name" value="S-adenosyl-L-methionine-dependent methyltransferases"/>
    <property type="match status" value="1"/>
</dbReference>
<dbReference type="OrthoDB" id="146133at2"/>
<dbReference type="Pfam" id="PF13649">
    <property type="entry name" value="Methyltransf_25"/>
    <property type="match status" value="1"/>
</dbReference>
<keyword evidence="3" id="KW-0489">Methyltransferase</keyword>